<keyword evidence="2" id="KW-1185">Reference proteome</keyword>
<dbReference type="KEGG" id="pgri:PgNI_01482"/>
<name>A0A6P8BJ57_PYRGI</name>
<dbReference type="GeneID" id="41956467"/>
<protein>
    <submittedName>
        <fullName evidence="3">Uncharacterized protein</fullName>
    </submittedName>
</protein>
<dbReference type="Proteomes" id="UP000515153">
    <property type="component" value="Unplaced"/>
</dbReference>
<evidence type="ECO:0000313" key="2">
    <source>
        <dbReference type="Proteomes" id="UP000515153"/>
    </source>
</evidence>
<reference evidence="3" key="1">
    <citation type="journal article" date="2019" name="Mol. Biol. Evol.">
        <title>Blast fungal genomes show frequent chromosomal changes, gene gains and losses, and effector gene turnover.</title>
        <authorList>
            <person name="Gomez Luciano L.B."/>
            <person name="Jason Tsai I."/>
            <person name="Chuma I."/>
            <person name="Tosa Y."/>
            <person name="Chen Y.H."/>
            <person name="Li J.Y."/>
            <person name="Li M.Y."/>
            <person name="Jade Lu M.Y."/>
            <person name="Nakayashiki H."/>
            <person name="Li W.H."/>
        </authorList>
    </citation>
    <scope>NUCLEOTIDE SEQUENCE</scope>
    <source>
        <strain evidence="3">NI907</strain>
    </source>
</reference>
<gene>
    <name evidence="3" type="ORF">PgNI_01482</name>
</gene>
<feature type="signal peptide" evidence="1">
    <location>
        <begin position="1"/>
        <end position="17"/>
    </location>
</feature>
<dbReference type="AlphaFoldDB" id="A0A6P8BJ57"/>
<keyword evidence="1" id="KW-0732">Signal</keyword>
<feature type="chain" id="PRO_5027784338" evidence="1">
    <location>
        <begin position="18"/>
        <end position="74"/>
    </location>
</feature>
<reference evidence="3" key="2">
    <citation type="submission" date="2019-10" db="EMBL/GenBank/DDBJ databases">
        <authorList>
            <consortium name="NCBI Genome Project"/>
        </authorList>
    </citation>
    <scope>NUCLEOTIDE SEQUENCE</scope>
    <source>
        <strain evidence="3">NI907</strain>
    </source>
</reference>
<reference evidence="3" key="3">
    <citation type="submission" date="2025-08" db="UniProtKB">
        <authorList>
            <consortium name="RefSeq"/>
        </authorList>
    </citation>
    <scope>IDENTIFICATION</scope>
    <source>
        <strain evidence="3">NI907</strain>
    </source>
</reference>
<sequence>MYLSVAALLALFATAGAVPVDTETTLHSILNSTLSTNSTRAQNNTNFLSLSTRSLNDTSASNHTTFLLNITNNN</sequence>
<evidence type="ECO:0000256" key="1">
    <source>
        <dbReference type="SAM" id="SignalP"/>
    </source>
</evidence>
<organism evidence="2 3">
    <name type="scientific">Pyricularia grisea</name>
    <name type="common">Crabgrass-specific blast fungus</name>
    <name type="synonym">Magnaporthe grisea</name>
    <dbReference type="NCBI Taxonomy" id="148305"/>
    <lineage>
        <taxon>Eukaryota</taxon>
        <taxon>Fungi</taxon>
        <taxon>Dikarya</taxon>
        <taxon>Ascomycota</taxon>
        <taxon>Pezizomycotina</taxon>
        <taxon>Sordariomycetes</taxon>
        <taxon>Sordariomycetidae</taxon>
        <taxon>Magnaporthales</taxon>
        <taxon>Pyriculariaceae</taxon>
        <taxon>Pyricularia</taxon>
    </lineage>
</organism>
<accession>A0A6P8BJ57</accession>
<dbReference type="RefSeq" id="XP_030987039.1">
    <property type="nucleotide sequence ID" value="XM_031121553.1"/>
</dbReference>
<evidence type="ECO:0000313" key="3">
    <source>
        <dbReference type="RefSeq" id="XP_030987039.1"/>
    </source>
</evidence>
<proteinExistence type="predicted"/>